<organism evidence="1 2">
    <name type="scientific">Amblyomma americanum</name>
    <name type="common">Lone star tick</name>
    <dbReference type="NCBI Taxonomy" id="6943"/>
    <lineage>
        <taxon>Eukaryota</taxon>
        <taxon>Metazoa</taxon>
        <taxon>Ecdysozoa</taxon>
        <taxon>Arthropoda</taxon>
        <taxon>Chelicerata</taxon>
        <taxon>Arachnida</taxon>
        <taxon>Acari</taxon>
        <taxon>Parasitiformes</taxon>
        <taxon>Ixodida</taxon>
        <taxon>Ixodoidea</taxon>
        <taxon>Ixodidae</taxon>
        <taxon>Amblyomminae</taxon>
        <taxon>Amblyomma</taxon>
    </lineage>
</organism>
<dbReference type="EMBL" id="JARKHS020011102">
    <property type="protein sequence ID" value="KAK8778107.1"/>
    <property type="molecule type" value="Genomic_DNA"/>
</dbReference>
<name>A0AAQ4ETS3_AMBAM</name>
<dbReference type="AlphaFoldDB" id="A0AAQ4ETS3"/>
<proteinExistence type="predicted"/>
<accession>A0AAQ4ETS3</accession>
<sequence length="154" mass="16453">MIASGVENRVAGAEAGGHSDIYGVEKCVELYDAAIAPVVPAVAALLDSFQTAFLDLPIDEATEESGVRHKRQFIDVGCGPGSPSWPGVQVISWCLVKGLTDVLGNSTFQEVSTRVWRVCDHMSALALRLVMPNGNGHGCGLRGRWCFGSYRSSE</sequence>
<comment type="caution">
    <text evidence="1">The sequence shown here is derived from an EMBL/GenBank/DDBJ whole genome shotgun (WGS) entry which is preliminary data.</text>
</comment>
<evidence type="ECO:0000313" key="2">
    <source>
        <dbReference type="Proteomes" id="UP001321473"/>
    </source>
</evidence>
<gene>
    <name evidence="1" type="ORF">V5799_020552</name>
</gene>
<reference evidence="1 2" key="1">
    <citation type="journal article" date="2023" name="Arcadia Sci">
        <title>De novo assembly of a long-read Amblyomma americanum tick genome.</title>
        <authorList>
            <person name="Chou S."/>
            <person name="Poskanzer K.E."/>
            <person name="Rollins M."/>
            <person name="Thuy-Boun P.S."/>
        </authorList>
    </citation>
    <scope>NUCLEOTIDE SEQUENCE [LARGE SCALE GENOMIC DNA]</scope>
    <source>
        <strain evidence="1">F_SG_1</strain>
        <tissue evidence="1">Salivary glands</tissue>
    </source>
</reference>
<protein>
    <submittedName>
        <fullName evidence="1">Uncharacterized protein</fullName>
    </submittedName>
</protein>
<dbReference type="Proteomes" id="UP001321473">
    <property type="component" value="Unassembled WGS sequence"/>
</dbReference>
<evidence type="ECO:0000313" key="1">
    <source>
        <dbReference type="EMBL" id="KAK8778107.1"/>
    </source>
</evidence>
<keyword evidence="2" id="KW-1185">Reference proteome</keyword>